<evidence type="ECO:0000313" key="2">
    <source>
        <dbReference type="EMBL" id="OXA50983.1"/>
    </source>
</evidence>
<dbReference type="GO" id="GO:0005549">
    <property type="term" value="F:odorant binding"/>
    <property type="evidence" value="ECO:0007669"/>
    <property type="project" value="InterPro"/>
</dbReference>
<protein>
    <submittedName>
        <fullName evidence="2">General odorant-binding protein 2</fullName>
    </submittedName>
</protein>
<dbReference type="AlphaFoldDB" id="A0A226E0B4"/>
<dbReference type="InterPro" id="IPR036728">
    <property type="entry name" value="PBP_GOBP_sf"/>
</dbReference>
<dbReference type="SMART" id="SM00708">
    <property type="entry name" value="PhBP"/>
    <property type="match status" value="1"/>
</dbReference>
<organism evidence="2 3">
    <name type="scientific">Folsomia candida</name>
    <name type="common">Springtail</name>
    <dbReference type="NCBI Taxonomy" id="158441"/>
    <lineage>
        <taxon>Eukaryota</taxon>
        <taxon>Metazoa</taxon>
        <taxon>Ecdysozoa</taxon>
        <taxon>Arthropoda</taxon>
        <taxon>Hexapoda</taxon>
        <taxon>Collembola</taxon>
        <taxon>Entomobryomorpha</taxon>
        <taxon>Isotomoidea</taxon>
        <taxon>Isotomidae</taxon>
        <taxon>Proisotominae</taxon>
        <taxon>Folsomia</taxon>
    </lineage>
</organism>
<dbReference type="SUPFAM" id="SSF47565">
    <property type="entry name" value="Insect pheromone/odorant-binding proteins"/>
    <property type="match status" value="1"/>
</dbReference>
<evidence type="ECO:0000256" key="1">
    <source>
        <dbReference type="SAM" id="SignalP"/>
    </source>
</evidence>
<dbReference type="OMA" id="MITECLT"/>
<keyword evidence="1" id="KW-0732">Signal</keyword>
<dbReference type="InterPro" id="IPR006170">
    <property type="entry name" value="PBP/GOBP"/>
</dbReference>
<accession>A0A226E0B4</accession>
<dbReference type="Pfam" id="PF01395">
    <property type="entry name" value="PBP_GOBP"/>
    <property type="match status" value="1"/>
</dbReference>
<dbReference type="Gene3D" id="1.10.238.20">
    <property type="entry name" value="Pheromone/general odorant binding protein domain"/>
    <property type="match status" value="1"/>
</dbReference>
<comment type="caution">
    <text evidence="2">The sequence shown here is derived from an EMBL/GenBank/DDBJ whole genome shotgun (WGS) entry which is preliminary data.</text>
</comment>
<evidence type="ECO:0000313" key="3">
    <source>
        <dbReference type="Proteomes" id="UP000198287"/>
    </source>
</evidence>
<name>A0A226E0B4_FOLCA</name>
<dbReference type="Proteomes" id="UP000198287">
    <property type="component" value="Unassembled WGS sequence"/>
</dbReference>
<sequence length="159" mass="18035">MCLPKVEIVVSVVVLVVMMGGLQEVVAQEETMCRGVALNMTDKQKGMITECLTESKIKSVWKIPADKLSCFGVCILKKKELLTAEGKLDHDKIFSYVEMVMKPDEVKKPMKDGIEKCLKEHGDKVQVKDDTKCMTFLEAGQCVHDVFFELCMDDSRRRR</sequence>
<feature type="signal peptide" evidence="1">
    <location>
        <begin position="1"/>
        <end position="27"/>
    </location>
</feature>
<keyword evidence="3" id="KW-1185">Reference proteome</keyword>
<dbReference type="OrthoDB" id="8248853at2759"/>
<reference evidence="2 3" key="1">
    <citation type="submission" date="2015-12" db="EMBL/GenBank/DDBJ databases">
        <title>The genome of Folsomia candida.</title>
        <authorList>
            <person name="Faddeeva A."/>
            <person name="Derks M.F."/>
            <person name="Anvar Y."/>
            <person name="Smit S."/>
            <person name="Van Straalen N."/>
            <person name="Roelofs D."/>
        </authorList>
    </citation>
    <scope>NUCLEOTIDE SEQUENCE [LARGE SCALE GENOMIC DNA]</scope>
    <source>
        <strain evidence="2 3">VU population</strain>
        <tissue evidence="2">Whole body</tissue>
    </source>
</reference>
<gene>
    <name evidence="2" type="ORF">Fcan01_14196</name>
</gene>
<proteinExistence type="predicted"/>
<dbReference type="EMBL" id="LNIX01000008">
    <property type="protein sequence ID" value="OXA50983.1"/>
    <property type="molecule type" value="Genomic_DNA"/>
</dbReference>
<feature type="chain" id="PRO_5013144246" evidence="1">
    <location>
        <begin position="28"/>
        <end position="159"/>
    </location>
</feature>